<dbReference type="PANTHER" id="PTHR11002">
    <property type="entry name" value="CARBONIC ANHYDRASE"/>
    <property type="match status" value="1"/>
</dbReference>
<dbReference type="Proteomes" id="UP000077177">
    <property type="component" value="Chromosome"/>
</dbReference>
<dbReference type="CDD" id="cd03378">
    <property type="entry name" value="beta_CA_cladeC"/>
    <property type="match status" value="1"/>
</dbReference>
<feature type="binding site" evidence="2">
    <location>
        <position position="106"/>
    </location>
    <ligand>
        <name>Zn(2+)</name>
        <dbReference type="ChEBI" id="CHEBI:29105"/>
    </ligand>
</feature>
<dbReference type="Pfam" id="PF00484">
    <property type="entry name" value="Pro_CA"/>
    <property type="match status" value="1"/>
</dbReference>
<dbReference type="InterPro" id="IPR001765">
    <property type="entry name" value="Carbonic_anhydrase"/>
</dbReference>
<dbReference type="EMBL" id="CP011390">
    <property type="protein sequence ID" value="ANE52115.1"/>
    <property type="molecule type" value="Genomic_DNA"/>
</dbReference>
<sequence length="256" mass="28018">MRKISFYILIAFTLQQVLAACGNTDHKQNNSTAKSELQESSSHAAEVRKKVLTAANQQELTPEKIIQELQDGNQKYQHNQLTLKDDTAMMRETAEGQYPEAFVLSCIDSRIPVEAVFDKGIGDVFVGRVAGNIIDEDILGSMEYACKVAGSKLIVVLGHEACGAVKAAIDGEKLGNITTLLAHIQPAIQETKQVQGEHTTKNSAFVEAVVKENVRNSIEVIRAKSPVLKEMIDKGEIKIIGGYYSLHNGAVSFFNE</sequence>
<accession>A0A172TYF9</accession>
<keyword evidence="2" id="KW-0862">Zinc</keyword>
<dbReference type="NCBIfam" id="NF011765">
    <property type="entry name" value="PRK15219.1"/>
    <property type="match status" value="1"/>
</dbReference>
<dbReference type="RefSeq" id="WP_066406278.1">
    <property type="nucleotide sequence ID" value="NZ_CP011390.1"/>
</dbReference>
<dbReference type="OrthoDB" id="9797527at2"/>
<keyword evidence="3" id="KW-0732">Signal</keyword>
<feature type="binding site" evidence="2">
    <location>
        <position position="108"/>
    </location>
    <ligand>
        <name>Zn(2+)</name>
        <dbReference type="ChEBI" id="CHEBI:29105"/>
    </ligand>
</feature>
<evidence type="ECO:0000256" key="2">
    <source>
        <dbReference type="PIRSR" id="PIRSR601765-1"/>
    </source>
</evidence>
<feature type="binding site" evidence="2">
    <location>
        <position position="162"/>
    </location>
    <ligand>
        <name>Zn(2+)</name>
        <dbReference type="ChEBI" id="CHEBI:29105"/>
    </ligand>
</feature>
<gene>
    <name evidence="4" type="ORF">SY85_18060</name>
</gene>
<proteinExistence type="inferred from homology"/>
<name>A0A172TYF9_9BACT</name>
<comment type="cofactor">
    <cofactor evidence="2">
        <name>Zn(2+)</name>
        <dbReference type="ChEBI" id="CHEBI:29105"/>
    </cofactor>
    <text evidence="2">Binds 1 zinc ion per subunit.</text>
</comment>
<dbReference type="SUPFAM" id="SSF53056">
    <property type="entry name" value="beta-carbonic anhydrase, cab"/>
    <property type="match status" value="1"/>
</dbReference>
<dbReference type="SMART" id="SM00947">
    <property type="entry name" value="Pro_CA"/>
    <property type="match status" value="1"/>
</dbReference>
<dbReference type="PATRIC" id="fig|1492898.3.peg.3925"/>
<dbReference type="GO" id="GO:0004089">
    <property type="term" value="F:carbonate dehydratase activity"/>
    <property type="evidence" value="ECO:0007669"/>
    <property type="project" value="InterPro"/>
</dbReference>
<protein>
    <submittedName>
        <fullName evidence="4">Carbonic anhydrase</fullName>
    </submittedName>
</protein>
<evidence type="ECO:0000256" key="3">
    <source>
        <dbReference type="SAM" id="SignalP"/>
    </source>
</evidence>
<dbReference type="PANTHER" id="PTHR11002:SF79">
    <property type="entry name" value="CARBONIC ANHYDRASE 2"/>
    <property type="match status" value="1"/>
</dbReference>
<keyword evidence="5" id="KW-1185">Reference proteome</keyword>
<reference evidence="5" key="1">
    <citation type="submission" date="2015-01" db="EMBL/GenBank/DDBJ databases">
        <title>Flavisolibacter sp./LCS9/ whole genome sequencing.</title>
        <authorList>
            <person name="Kim M.K."/>
            <person name="Srinivasan S."/>
            <person name="Lee J.-J."/>
        </authorList>
    </citation>
    <scope>NUCLEOTIDE SEQUENCE [LARGE SCALE GENOMIC DNA]</scope>
    <source>
        <strain evidence="5">LCS9</strain>
    </source>
</reference>
<reference evidence="4 5" key="2">
    <citation type="journal article" date="2016" name="Int. J. Syst. Evol. Microbiol.">
        <title>Flavisolibacter tropicus sp. nov., isolated from tropical soil.</title>
        <authorList>
            <person name="Lee J.J."/>
            <person name="Kang M.S."/>
            <person name="Kim G.S."/>
            <person name="Lee C.S."/>
            <person name="Lim S."/>
            <person name="Lee J."/>
            <person name="Roh S.H."/>
            <person name="Kang H."/>
            <person name="Ha J.M."/>
            <person name="Bae S."/>
            <person name="Jung H.Y."/>
            <person name="Kim M.K."/>
        </authorList>
    </citation>
    <scope>NUCLEOTIDE SEQUENCE [LARGE SCALE GENOMIC DNA]</scope>
    <source>
        <strain evidence="4 5">LCS9</strain>
    </source>
</reference>
<organism evidence="4 5">
    <name type="scientific">Flavisolibacter tropicus</name>
    <dbReference type="NCBI Taxonomy" id="1492898"/>
    <lineage>
        <taxon>Bacteria</taxon>
        <taxon>Pseudomonadati</taxon>
        <taxon>Bacteroidota</taxon>
        <taxon>Chitinophagia</taxon>
        <taxon>Chitinophagales</taxon>
        <taxon>Chitinophagaceae</taxon>
        <taxon>Flavisolibacter</taxon>
    </lineage>
</organism>
<feature type="signal peptide" evidence="3">
    <location>
        <begin position="1"/>
        <end position="19"/>
    </location>
</feature>
<dbReference type="PROSITE" id="PS51257">
    <property type="entry name" value="PROKAR_LIPOPROTEIN"/>
    <property type="match status" value="1"/>
</dbReference>
<comment type="similarity">
    <text evidence="1">Belongs to the beta-class carbonic anhydrase family.</text>
</comment>
<evidence type="ECO:0000313" key="4">
    <source>
        <dbReference type="EMBL" id="ANE52115.1"/>
    </source>
</evidence>
<evidence type="ECO:0000256" key="1">
    <source>
        <dbReference type="ARBA" id="ARBA00006217"/>
    </source>
</evidence>
<dbReference type="GO" id="GO:0008270">
    <property type="term" value="F:zinc ion binding"/>
    <property type="evidence" value="ECO:0007669"/>
    <property type="project" value="InterPro"/>
</dbReference>
<dbReference type="InterPro" id="IPR036874">
    <property type="entry name" value="Carbonic_anhydrase_sf"/>
</dbReference>
<dbReference type="STRING" id="1492898.SY85_18060"/>
<dbReference type="Gene3D" id="3.40.1050.10">
    <property type="entry name" value="Carbonic anhydrase"/>
    <property type="match status" value="1"/>
</dbReference>
<keyword evidence="2" id="KW-0479">Metal-binding</keyword>
<dbReference type="KEGG" id="fla:SY85_18060"/>
<evidence type="ECO:0000313" key="5">
    <source>
        <dbReference type="Proteomes" id="UP000077177"/>
    </source>
</evidence>
<feature type="binding site" evidence="2">
    <location>
        <position position="159"/>
    </location>
    <ligand>
        <name>Zn(2+)</name>
        <dbReference type="ChEBI" id="CHEBI:29105"/>
    </ligand>
</feature>
<feature type="chain" id="PRO_5008001390" evidence="3">
    <location>
        <begin position="20"/>
        <end position="256"/>
    </location>
</feature>
<dbReference type="AlphaFoldDB" id="A0A172TYF9"/>